<keyword evidence="1" id="KW-0479">Metal-binding</keyword>
<dbReference type="RefSeq" id="WP_006780901.1">
    <property type="nucleotide sequence ID" value="NZ_CP040506.1"/>
</dbReference>
<dbReference type="PANTHER" id="PTHR34448">
    <property type="entry name" value="AMINOPEPTIDASE"/>
    <property type="match status" value="1"/>
</dbReference>
<dbReference type="Pfam" id="PF02073">
    <property type="entry name" value="Peptidase_M29"/>
    <property type="match status" value="1"/>
</dbReference>
<dbReference type="InterPro" id="IPR000787">
    <property type="entry name" value="Peptidase_M29"/>
</dbReference>
<dbReference type="PATRIC" id="fig|742737.3.peg.2921"/>
<dbReference type="OrthoDB" id="9803993at2"/>
<dbReference type="GO" id="GO:0004177">
    <property type="term" value="F:aminopeptidase activity"/>
    <property type="evidence" value="ECO:0007669"/>
    <property type="project" value="InterPro"/>
</dbReference>
<keyword evidence="3" id="KW-1185">Reference proteome</keyword>
<dbReference type="AlphaFoldDB" id="G5IHE5"/>
<comment type="caution">
    <text evidence="2">The sequence shown here is derived from an EMBL/GenBank/DDBJ whole genome shotgun (WGS) entry which is preliminary data.</text>
</comment>
<evidence type="ECO:0000313" key="3">
    <source>
        <dbReference type="Proteomes" id="UP000005384"/>
    </source>
</evidence>
<dbReference type="HOGENOM" id="CLU_028466_0_0_9"/>
<dbReference type="InterPro" id="IPR052170">
    <property type="entry name" value="M29_Exopeptidase"/>
</dbReference>
<dbReference type="PANTHER" id="PTHR34448:SF1">
    <property type="entry name" value="BLL6088 PROTEIN"/>
    <property type="match status" value="1"/>
</dbReference>
<dbReference type="GO" id="GO:0006508">
    <property type="term" value="P:proteolysis"/>
    <property type="evidence" value="ECO:0007669"/>
    <property type="project" value="InterPro"/>
</dbReference>
<protein>
    <recommendedName>
        <fullName evidence="4">Leucyl aminopeptidase</fullName>
    </recommendedName>
</protein>
<accession>G5IHE5</accession>
<name>G5IHE5_9FIRM</name>
<evidence type="ECO:0000256" key="1">
    <source>
        <dbReference type="ARBA" id="ARBA00022723"/>
    </source>
</evidence>
<dbReference type="GO" id="GO:0046872">
    <property type="term" value="F:metal ion binding"/>
    <property type="evidence" value="ECO:0007669"/>
    <property type="project" value="UniProtKB-KW"/>
</dbReference>
<gene>
    <name evidence="2" type="ORF">HMPREF9473_02923</name>
</gene>
<dbReference type="Proteomes" id="UP000005384">
    <property type="component" value="Unassembled WGS sequence"/>
</dbReference>
<evidence type="ECO:0000313" key="2">
    <source>
        <dbReference type="EMBL" id="EHI59072.1"/>
    </source>
</evidence>
<dbReference type="SUPFAM" id="SSF144052">
    <property type="entry name" value="Thermophilic metalloprotease-like"/>
    <property type="match status" value="1"/>
</dbReference>
<dbReference type="EMBL" id="ADLN01000077">
    <property type="protein sequence ID" value="EHI59072.1"/>
    <property type="molecule type" value="Genomic_DNA"/>
</dbReference>
<evidence type="ECO:0008006" key="4">
    <source>
        <dbReference type="Google" id="ProtNLM"/>
    </source>
</evidence>
<organism evidence="2 3">
    <name type="scientific">Hungatella hathewayi WAL-18680</name>
    <dbReference type="NCBI Taxonomy" id="742737"/>
    <lineage>
        <taxon>Bacteria</taxon>
        <taxon>Bacillati</taxon>
        <taxon>Bacillota</taxon>
        <taxon>Clostridia</taxon>
        <taxon>Lachnospirales</taxon>
        <taxon>Lachnospiraceae</taxon>
        <taxon>Hungatella</taxon>
    </lineage>
</organism>
<sequence length="697" mass="79817">MKYQELFREENNAVRERYDLTMERIGSMTTEETVEAPFRDYFRQVSEFIRMTGDFYHVVESGAWEKADLAGMQEWNKRLYADILPEHYEESYGNPAFAVKTLGDGYGQLLSFLYAEIRGQIVFATESRLTEMTILNETFIEIYNLFEGEMPTAEAVKDVLYWFVSDYSDLTVTYRVREGLDASLSFIKDIIMDSDLSDVRYLYRFGEYVSQAELDIAVFMNGLPQETVDKMADTYTEGYRKGFEVMGRDIGRKKTVAIRCELGFERMVRKAVENFRAMGMEPILFRQAVWSINRNPNRKIGFHGTSPNKQYDYDHRYDSAIYMRKALTDRKLAVLKVAYEAYRKQASEYAGPAVIETFGEDGFSPVNKPEALSLSEKQEKLSLTLANDSARIVNQYIPGDETSFTIIAFPRPEIGKDFQEIFEETIRINTLDYEKYKVIQQRMIDVLDRAEHVEVTGKGENHTDLRISLHTLAQPEKQTNFENCVADINIPLGEVFTSPVLRGTSGLLQVSSVYIGDIQFRNLKMRFEDGMIQDYSCDNFGLGEEEQKSGRELVKQMILKNHDSLPMGEFAIGTNTVAYAMAQKFGIIDKLPILIVEKMGPHFAVGDTCYSWSEDAATFNPNGKEIIARDNEVSILRKEDVSKAYFSCHTDITIPYRELDCITAVTEDGERLPIITDGRFVVAGTEELNKPLEKCID</sequence>
<reference evidence="2 3" key="1">
    <citation type="submission" date="2011-08" db="EMBL/GenBank/DDBJ databases">
        <title>The Genome Sequence of Clostridium hathewayi WAL-18680.</title>
        <authorList>
            <consortium name="The Broad Institute Genome Sequencing Platform"/>
            <person name="Earl A."/>
            <person name="Ward D."/>
            <person name="Feldgarden M."/>
            <person name="Gevers D."/>
            <person name="Finegold S.M."/>
            <person name="Summanen P.H."/>
            <person name="Molitoris D.R."/>
            <person name="Song M."/>
            <person name="Daigneault M."/>
            <person name="Allen-Vercoe E."/>
            <person name="Young S.K."/>
            <person name="Zeng Q."/>
            <person name="Gargeya S."/>
            <person name="Fitzgerald M."/>
            <person name="Haas B."/>
            <person name="Abouelleil A."/>
            <person name="Alvarado L."/>
            <person name="Arachchi H.M."/>
            <person name="Berlin A."/>
            <person name="Brown A."/>
            <person name="Chapman S.B."/>
            <person name="Chen Z."/>
            <person name="Dunbar C."/>
            <person name="Freedman E."/>
            <person name="Gearin G."/>
            <person name="Gellesch M."/>
            <person name="Goldberg J."/>
            <person name="Griggs A."/>
            <person name="Gujja S."/>
            <person name="Heiman D."/>
            <person name="Howarth C."/>
            <person name="Larson L."/>
            <person name="Lui A."/>
            <person name="MacDonald P.J.P."/>
            <person name="Montmayeur A."/>
            <person name="Murphy C."/>
            <person name="Neiman D."/>
            <person name="Pearson M."/>
            <person name="Priest M."/>
            <person name="Roberts A."/>
            <person name="Saif S."/>
            <person name="Shea T."/>
            <person name="Shenoy N."/>
            <person name="Sisk P."/>
            <person name="Stolte C."/>
            <person name="Sykes S."/>
            <person name="Wortman J."/>
            <person name="Nusbaum C."/>
            <person name="Birren B."/>
        </authorList>
    </citation>
    <scope>NUCLEOTIDE SEQUENCE [LARGE SCALE GENOMIC DNA]</scope>
    <source>
        <strain evidence="2 3">WAL-18680</strain>
    </source>
</reference>
<proteinExistence type="predicted"/>